<organism evidence="1 2">
    <name type="scientific">Candidatus Andeanibacterium colombiense</name>
    <dbReference type="NCBI Taxonomy" id="3121345"/>
    <lineage>
        <taxon>Bacteria</taxon>
        <taxon>Pseudomonadati</taxon>
        <taxon>Pseudomonadota</taxon>
        <taxon>Alphaproteobacteria</taxon>
        <taxon>Sphingomonadales</taxon>
        <taxon>Sphingomonadaceae</taxon>
        <taxon>Candidatus Andeanibacterium</taxon>
    </lineage>
</organism>
<dbReference type="EMBL" id="CP119316">
    <property type="protein sequence ID" value="WEK46105.1"/>
    <property type="molecule type" value="Genomic_DNA"/>
</dbReference>
<accession>A0AAJ6BP66</accession>
<proteinExistence type="predicted"/>
<dbReference type="AlphaFoldDB" id="A0AAJ6BP66"/>
<dbReference type="KEGG" id="acob:P0Y56_13930"/>
<gene>
    <name evidence="1" type="ORF">P0Y56_13930</name>
</gene>
<reference evidence="1" key="1">
    <citation type="submission" date="2023-03" db="EMBL/GenBank/DDBJ databases">
        <title>Andean soil-derived lignocellulolytic bacterial consortium as a source of novel taxa and putative plastic-active enzymes.</title>
        <authorList>
            <person name="Diaz-Garcia L."/>
            <person name="Chuvochina M."/>
            <person name="Feuerriegel G."/>
            <person name="Bunk B."/>
            <person name="Sproer C."/>
            <person name="Streit W.R."/>
            <person name="Rodriguez L.M."/>
            <person name="Overmann J."/>
            <person name="Jimenez D.J."/>
        </authorList>
    </citation>
    <scope>NUCLEOTIDE SEQUENCE</scope>
    <source>
        <strain evidence="1">MAG 26</strain>
    </source>
</reference>
<dbReference type="Proteomes" id="UP001218362">
    <property type="component" value="Chromosome"/>
</dbReference>
<protein>
    <submittedName>
        <fullName evidence="1">Uncharacterized protein</fullName>
    </submittedName>
</protein>
<sequence length="295" mass="32575">MNLATLLERLPRKGIDGLRFPRNLLGTFRRKSISFCTGVTDETTVVYWLQSKSFSIDLRLPEEAATPLTERQGWVGDTLWDDESGLLSWQIARSYQPRNQWPEPARLNIVGNCVLEFAPSGAYVEDWRQKSSSGPFLGLRLVSMLNEATGQETPADGGFVIAGEHAAFAQSRLPRIDDALERTGSLESALAAGIATEEEIESYEVSVAIGGRAITYSTRNSRLGETIGAGDFSICPDGTVAHERLVGGELCVLIYEVDVFEPDFTFDTQTPSTSEVLEWMEQEKCHLARHAVLVN</sequence>
<evidence type="ECO:0000313" key="2">
    <source>
        <dbReference type="Proteomes" id="UP001218362"/>
    </source>
</evidence>
<name>A0AAJ6BP66_9SPHN</name>
<evidence type="ECO:0000313" key="1">
    <source>
        <dbReference type="EMBL" id="WEK46105.1"/>
    </source>
</evidence>